<accession>A0A4Z2EEI1</accession>
<gene>
    <name evidence="3" type="ORF">EYF80_062724</name>
</gene>
<keyword evidence="2" id="KW-1133">Transmembrane helix</keyword>
<evidence type="ECO:0000256" key="2">
    <source>
        <dbReference type="SAM" id="Phobius"/>
    </source>
</evidence>
<comment type="caution">
    <text evidence="3">The sequence shown here is derived from an EMBL/GenBank/DDBJ whole genome shotgun (WGS) entry which is preliminary data.</text>
</comment>
<evidence type="ECO:0000313" key="3">
    <source>
        <dbReference type="EMBL" id="TNN27133.1"/>
    </source>
</evidence>
<reference evidence="3 4" key="1">
    <citation type="submission" date="2019-03" db="EMBL/GenBank/DDBJ databases">
        <title>First draft genome of Liparis tanakae, snailfish: a comprehensive survey of snailfish specific genes.</title>
        <authorList>
            <person name="Kim W."/>
            <person name="Song I."/>
            <person name="Jeong J.-H."/>
            <person name="Kim D."/>
            <person name="Kim S."/>
            <person name="Ryu S."/>
            <person name="Song J.Y."/>
            <person name="Lee S.K."/>
        </authorList>
    </citation>
    <scope>NUCLEOTIDE SEQUENCE [LARGE SCALE GENOMIC DNA]</scope>
    <source>
        <tissue evidence="3">Muscle</tissue>
    </source>
</reference>
<name>A0A4Z2EEI1_9TELE</name>
<protein>
    <submittedName>
        <fullName evidence="3">Uncharacterized protein</fullName>
    </submittedName>
</protein>
<sequence length="83" mass="9180">MVGRSTLNYTDRQTLLSGGLGFLFVLQIWIFTPENPGETALVSTDLSMLMAHRLKMEAVHSSTSMAIRPSHTVEPSVHTPPRN</sequence>
<dbReference type="EMBL" id="SRLO01008818">
    <property type="protein sequence ID" value="TNN27133.1"/>
    <property type="molecule type" value="Genomic_DNA"/>
</dbReference>
<feature type="transmembrane region" description="Helical" evidence="2">
    <location>
        <begin position="14"/>
        <end position="32"/>
    </location>
</feature>
<keyword evidence="2" id="KW-0472">Membrane</keyword>
<keyword evidence="4" id="KW-1185">Reference proteome</keyword>
<feature type="region of interest" description="Disordered" evidence="1">
    <location>
        <begin position="64"/>
        <end position="83"/>
    </location>
</feature>
<evidence type="ECO:0000313" key="4">
    <source>
        <dbReference type="Proteomes" id="UP000314294"/>
    </source>
</evidence>
<proteinExistence type="predicted"/>
<evidence type="ECO:0000256" key="1">
    <source>
        <dbReference type="SAM" id="MobiDB-lite"/>
    </source>
</evidence>
<dbReference type="Proteomes" id="UP000314294">
    <property type="component" value="Unassembled WGS sequence"/>
</dbReference>
<organism evidence="3 4">
    <name type="scientific">Liparis tanakae</name>
    <name type="common">Tanaka's snailfish</name>
    <dbReference type="NCBI Taxonomy" id="230148"/>
    <lineage>
        <taxon>Eukaryota</taxon>
        <taxon>Metazoa</taxon>
        <taxon>Chordata</taxon>
        <taxon>Craniata</taxon>
        <taxon>Vertebrata</taxon>
        <taxon>Euteleostomi</taxon>
        <taxon>Actinopterygii</taxon>
        <taxon>Neopterygii</taxon>
        <taxon>Teleostei</taxon>
        <taxon>Neoteleostei</taxon>
        <taxon>Acanthomorphata</taxon>
        <taxon>Eupercaria</taxon>
        <taxon>Perciformes</taxon>
        <taxon>Cottioidei</taxon>
        <taxon>Cottales</taxon>
        <taxon>Liparidae</taxon>
        <taxon>Liparis</taxon>
    </lineage>
</organism>
<dbReference type="AlphaFoldDB" id="A0A4Z2EEI1"/>
<keyword evidence="2" id="KW-0812">Transmembrane</keyword>